<feature type="domain" description="N-acetyltransferase" evidence="5">
    <location>
        <begin position="162"/>
        <end position="308"/>
    </location>
</feature>
<evidence type="ECO:0000259" key="5">
    <source>
        <dbReference type="PROSITE" id="PS51186"/>
    </source>
</evidence>
<comment type="similarity">
    <text evidence="4">Belongs to the acetyltransferase family. MshD subfamily.</text>
</comment>
<sequence>MWATASTWRNRTEPVELIRSSPDLSDAGFAAEFHRVAAAATLVDGYAPFNEQALFDVAAGHRTPVLIEHADTVVGAGILGGGELDLVVDPARRRLGHGGAALAALMADTLGELRMWSHGDHPAARVLADRFGFLAERTLLQLRLDLTDPDRAGIRVENPADIRIDTFRPGQDDREWVALNALIFAAHPEQGALTEGDLADRRSEAWFQAGDFLIARDAGTGRMVGYNWLKIEADAPVGEIYVIGVHPDAAGRGLGRRLMLAGLDRLRERGCRAADLYVEADSSAAVTLYRSLGFCDRTVDVQYRRGAR</sequence>
<keyword evidence="3 4" id="KW-0012">Acyltransferase</keyword>
<dbReference type="CDD" id="cd04301">
    <property type="entry name" value="NAT_SF"/>
    <property type="match status" value="1"/>
</dbReference>
<feature type="binding site" evidence="4">
    <location>
        <begin position="243"/>
        <end position="245"/>
    </location>
    <ligand>
        <name>acetyl-CoA</name>
        <dbReference type="ChEBI" id="CHEBI:57288"/>
        <label>2</label>
    </ligand>
</feature>
<feature type="binding site" evidence="4">
    <location>
        <position position="51"/>
    </location>
    <ligand>
        <name>1D-myo-inositol 2-(L-cysteinylamino)-2-deoxy-alpha-D-glucopyranoside</name>
        <dbReference type="ChEBI" id="CHEBI:58887"/>
    </ligand>
</feature>
<dbReference type="InterPro" id="IPR050832">
    <property type="entry name" value="Bact_Acetyltransf"/>
</dbReference>
<feature type="binding site" evidence="4">
    <location>
        <position position="189"/>
    </location>
    <ligand>
        <name>1D-myo-inositol 2-(L-cysteinylamino)-2-deoxy-alpha-D-glucopyranoside</name>
        <dbReference type="ChEBI" id="CHEBI:58887"/>
    </ligand>
</feature>
<dbReference type="InterPro" id="IPR000182">
    <property type="entry name" value="GNAT_dom"/>
</dbReference>
<feature type="binding site" evidence="4">
    <location>
        <position position="277"/>
    </location>
    <ligand>
        <name>1D-myo-inositol 2-(L-cysteinylamino)-2-deoxy-alpha-D-glucopyranoside</name>
        <dbReference type="ChEBI" id="CHEBI:58887"/>
    </ligand>
</feature>
<name>A0ABY2J9K5_9MICO</name>
<dbReference type="Proteomes" id="UP000298355">
    <property type="component" value="Unassembled WGS sequence"/>
</dbReference>
<feature type="binding site" evidence="4">
    <location>
        <position position="230"/>
    </location>
    <ligand>
        <name>1D-myo-inositol 2-(L-cysteinylamino)-2-deoxy-alpha-D-glucopyranoside</name>
        <dbReference type="ChEBI" id="CHEBI:58887"/>
    </ligand>
</feature>
<dbReference type="EC" id="2.3.1.189" evidence="4"/>
<keyword evidence="1 4" id="KW-0808">Transferase</keyword>
<comment type="subunit">
    <text evidence="4">Monomer.</text>
</comment>
<dbReference type="PROSITE" id="PS51186">
    <property type="entry name" value="GNAT"/>
    <property type="match status" value="2"/>
</dbReference>
<dbReference type="InterPro" id="IPR016181">
    <property type="entry name" value="Acyl_CoA_acyltransferase"/>
</dbReference>
<comment type="caution">
    <text evidence="4">Lacks conserved residue(s) required for the propagation of feature annotation.</text>
</comment>
<dbReference type="Pfam" id="PF00583">
    <property type="entry name" value="Acetyltransf_1"/>
    <property type="match status" value="1"/>
</dbReference>
<dbReference type="HAMAP" id="MF_01698">
    <property type="entry name" value="MshD"/>
    <property type="match status" value="1"/>
</dbReference>
<evidence type="ECO:0000256" key="1">
    <source>
        <dbReference type="ARBA" id="ARBA00022679"/>
    </source>
</evidence>
<dbReference type="EMBL" id="SOGJ01000010">
    <property type="protein sequence ID" value="TFD00729.1"/>
    <property type="molecule type" value="Genomic_DNA"/>
</dbReference>
<proteinExistence type="inferred from homology"/>
<comment type="catalytic activity">
    <reaction evidence="4">
        <text>1D-myo-inositol 2-(L-cysteinylamino)-2-deoxy-alpha-D-glucopyranoside + acetyl-CoA = mycothiol + CoA + H(+)</text>
        <dbReference type="Rhea" id="RHEA:26172"/>
        <dbReference type="ChEBI" id="CHEBI:15378"/>
        <dbReference type="ChEBI" id="CHEBI:16768"/>
        <dbReference type="ChEBI" id="CHEBI:57287"/>
        <dbReference type="ChEBI" id="CHEBI:57288"/>
        <dbReference type="ChEBI" id="CHEBI:58887"/>
        <dbReference type="EC" id="2.3.1.189"/>
    </reaction>
</comment>
<evidence type="ECO:0000313" key="7">
    <source>
        <dbReference type="Proteomes" id="UP000298355"/>
    </source>
</evidence>
<keyword evidence="7" id="KW-1185">Reference proteome</keyword>
<dbReference type="Gene3D" id="3.40.630.30">
    <property type="match status" value="1"/>
</dbReference>
<organism evidence="6 7">
    <name type="scientific">Cryobacterium breve</name>
    <dbReference type="NCBI Taxonomy" id="1259258"/>
    <lineage>
        <taxon>Bacteria</taxon>
        <taxon>Bacillati</taxon>
        <taxon>Actinomycetota</taxon>
        <taxon>Actinomycetes</taxon>
        <taxon>Micrococcales</taxon>
        <taxon>Microbacteriaceae</taxon>
        <taxon>Cryobacterium</taxon>
    </lineage>
</organism>
<dbReference type="GO" id="GO:0035447">
    <property type="term" value="F:mycothiol synthase activity"/>
    <property type="evidence" value="ECO:0007669"/>
    <property type="project" value="UniProtKB-EC"/>
</dbReference>
<feature type="binding site" evidence="4">
    <location>
        <position position="239"/>
    </location>
    <ligand>
        <name>1D-myo-inositol 2-(L-cysteinylamino)-2-deoxy-alpha-D-glucopyranoside</name>
        <dbReference type="ChEBI" id="CHEBI:58887"/>
    </ligand>
</feature>
<accession>A0ABY2J9K5</accession>
<feature type="binding site" evidence="4">
    <location>
        <begin position="86"/>
        <end position="88"/>
    </location>
    <ligand>
        <name>acetyl-CoA</name>
        <dbReference type="ChEBI" id="CHEBI:57288"/>
        <label>1</label>
    </ligand>
</feature>
<dbReference type="PIRSF" id="PIRSF021524">
    <property type="entry name" value="MSH_acetyltransferase"/>
    <property type="match status" value="1"/>
</dbReference>
<dbReference type="PANTHER" id="PTHR43877">
    <property type="entry name" value="AMINOALKYLPHOSPHONATE N-ACETYLTRANSFERASE-RELATED-RELATED"/>
    <property type="match status" value="1"/>
</dbReference>
<feature type="domain" description="N-acetyltransferase" evidence="5">
    <location>
        <begin position="16"/>
        <end position="161"/>
    </location>
</feature>
<evidence type="ECO:0000256" key="4">
    <source>
        <dbReference type="HAMAP-Rule" id="MF_01698"/>
    </source>
</evidence>
<evidence type="ECO:0000256" key="3">
    <source>
        <dbReference type="ARBA" id="ARBA00023315"/>
    </source>
</evidence>
<dbReference type="NCBIfam" id="TIGR03448">
    <property type="entry name" value="mycothiol_MshD"/>
    <property type="match status" value="1"/>
</dbReference>
<feature type="binding site" evidence="4">
    <location>
        <begin position="250"/>
        <end position="256"/>
    </location>
    <ligand>
        <name>acetyl-CoA</name>
        <dbReference type="ChEBI" id="CHEBI:57288"/>
        <label>2</label>
    </ligand>
</feature>
<reference evidence="6 7" key="1">
    <citation type="submission" date="2019-03" db="EMBL/GenBank/DDBJ databases">
        <title>Genomics of glacier-inhabiting Cryobacterium strains.</title>
        <authorList>
            <person name="Liu Q."/>
            <person name="Xin Y.-H."/>
        </authorList>
    </citation>
    <scope>NUCLEOTIDE SEQUENCE [LARGE SCALE GENOMIC DNA]</scope>
    <source>
        <strain evidence="6 7">TMT4-23</strain>
    </source>
</reference>
<protein>
    <recommendedName>
        <fullName evidence="4">Mycothiol acetyltransferase</fullName>
        <shortName evidence="4">MSH acetyltransferase</shortName>
        <ecNumber evidence="4">2.3.1.189</ecNumber>
    </recommendedName>
    <alternativeName>
        <fullName evidence="4">Mycothiol synthase</fullName>
    </alternativeName>
</protein>
<comment type="function">
    <text evidence="4">Catalyzes the transfer of acetyl from acetyl-CoA to desacetylmycothiol (Cys-GlcN-Ins) to form mycothiol.</text>
</comment>
<comment type="caution">
    <text evidence="6">The sequence shown here is derived from an EMBL/GenBank/DDBJ whole genome shotgun (WGS) entry which is preliminary data.</text>
</comment>
<dbReference type="InterPro" id="IPR017813">
    <property type="entry name" value="Mycothiol_AcTrfase"/>
</dbReference>
<evidence type="ECO:0000256" key="2">
    <source>
        <dbReference type="ARBA" id="ARBA00022737"/>
    </source>
</evidence>
<gene>
    <name evidence="4 6" type="primary">mshD</name>
    <name evidence="6" type="ORF">E3O65_02880</name>
</gene>
<evidence type="ECO:0000313" key="6">
    <source>
        <dbReference type="EMBL" id="TFD00729.1"/>
    </source>
</evidence>
<keyword evidence="2 4" id="KW-0677">Repeat</keyword>
<dbReference type="SUPFAM" id="SSF55729">
    <property type="entry name" value="Acyl-CoA N-acyltransferases (Nat)"/>
    <property type="match status" value="2"/>
</dbReference>